<feature type="domain" description="DUF6589" evidence="2">
    <location>
        <begin position="390"/>
        <end position="571"/>
    </location>
</feature>
<dbReference type="AlphaFoldDB" id="Q2HI78"/>
<organism evidence="3 4">
    <name type="scientific">Chaetomium globosum (strain ATCC 6205 / CBS 148.51 / DSM 1962 / NBRC 6347 / NRRL 1970)</name>
    <name type="common">Soil fungus</name>
    <dbReference type="NCBI Taxonomy" id="306901"/>
    <lineage>
        <taxon>Eukaryota</taxon>
        <taxon>Fungi</taxon>
        <taxon>Dikarya</taxon>
        <taxon>Ascomycota</taxon>
        <taxon>Pezizomycotina</taxon>
        <taxon>Sordariomycetes</taxon>
        <taxon>Sordariomycetidae</taxon>
        <taxon>Sordariales</taxon>
        <taxon>Chaetomiaceae</taxon>
        <taxon>Chaetomium</taxon>
    </lineage>
</organism>
<dbReference type="OMA" id="QNIPMAP"/>
<dbReference type="Pfam" id="PF20231">
    <property type="entry name" value="DUF6589"/>
    <property type="match status" value="2"/>
</dbReference>
<gene>
    <name evidence="3" type="ORF">CHGG_00076</name>
</gene>
<evidence type="ECO:0000256" key="1">
    <source>
        <dbReference type="SAM" id="MobiDB-lite"/>
    </source>
</evidence>
<evidence type="ECO:0000259" key="2">
    <source>
        <dbReference type="Pfam" id="PF20231"/>
    </source>
</evidence>
<keyword evidence="4" id="KW-1185">Reference proteome</keyword>
<feature type="domain" description="DUF6589" evidence="2">
    <location>
        <begin position="608"/>
        <end position="743"/>
    </location>
</feature>
<protein>
    <recommendedName>
        <fullName evidence="2">DUF6589 domain-containing protein</fullName>
    </recommendedName>
</protein>
<accession>Q2HI78</accession>
<dbReference type="EMBL" id="CH408029">
    <property type="protein sequence ID" value="EAQ91841.1"/>
    <property type="molecule type" value="Genomic_DNA"/>
</dbReference>
<feature type="region of interest" description="Disordered" evidence="1">
    <location>
        <begin position="1"/>
        <end position="56"/>
    </location>
</feature>
<dbReference type="eggNOG" id="ENOG502S7C8">
    <property type="taxonomic scope" value="Eukaryota"/>
</dbReference>
<evidence type="ECO:0000313" key="3">
    <source>
        <dbReference type="EMBL" id="EAQ91841.1"/>
    </source>
</evidence>
<dbReference type="Proteomes" id="UP000001056">
    <property type="component" value="Unassembled WGS sequence"/>
</dbReference>
<reference evidence="4" key="1">
    <citation type="journal article" date="2015" name="Genome Announc.">
        <title>Draft genome sequence of the cellulolytic fungus Chaetomium globosum.</title>
        <authorList>
            <person name="Cuomo C.A."/>
            <person name="Untereiner W.A."/>
            <person name="Ma L.-J."/>
            <person name="Grabherr M."/>
            <person name="Birren B.W."/>
        </authorList>
    </citation>
    <scope>NUCLEOTIDE SEQUENCE [LARGE SCALE GENOMIC DNA]</scope>
    <source>
        <strain evidence="4">ATCC 6205 / CBS 148.51 / DSM 1962 / NBRC 6347 / NRRL 1970</strain>
    </source>
</reference>
<sequence length="860" mass="96304">MADSDVEEGPPAPPALPALPATLPRTLTLPHHPSSSSVLSSTRSVSTPWGTPSPSRCLATMAEEEAYEADSEDDDEGTALDDIVQETLGHWNNLRSRARRSRNTDMYNLDTFISKWVKHPRRAKQLADVLLKPEVQAALESKNVVVRVAQGEDDSIISRIRHELKPLQVDPSFSEFKPEEQQAADPTTVEDICKTEWLDKNLARAWPTLKEKAPTTVRLLSQVMQTQWDNGVSTVQANNDFKNQIYLVVSILLGGFARNKASFLRDILGLYLIANGTARRAIEVLNHIGVIPSYATLNRLLNQMAAKAKDGIKKVAHDPNGIVVYDNFNFKSRVRELAGGKQDQFINLTTSLLLGCPELNGPFKQSDIDITVPFTKKMVIEYLLPRRPVINHASRWLVKHSFRKLFKKNVEPLPVVKRVTFPRSPYIQLGAIFEDEGTIDGVYGLHETLFKDRLDFKEFADRLVFVYGDHKTTSFIRRIKNSQLESVDIWEQKKWMLPIPAFFHIKLNYIEMLFRVFWDTGTKTTSSATISADVHFFHRGKNITKKDIKYHQALPLLIHGYTARILAFIIAHLIEEGTLQGPLSVDGILNAVEAMDEDDFGGVFDHILLMMYEAVRVGEYGLLREIIPMLPVLFWGGKGSNYGPEMLYFAWILHPSVAKQTGLAEAILKGGLIRCTTAGSGYKAIDLLLEHVNASYALDVKFNKNSTHDIQATFSRLALNGNYLATIRKSVEGVFRAKQKGTHTAGDATADIISYACKLYKDGITRRRTADIPPAGFDAPDIYEQGQKQLLAKLADFNAVVPEPKDAADQRLIPGVGTGGTEDDEIDWLDEGERLFHVTEDDFWRVDLNNQDDDVGGLGI</sequence>
<dbReference type="RefSeq" id="XP_001219297.1">
    <property type="nucleotide sequence ID" value="XM_001219296.1"/>
</dbReference>
<dbReference type="OrthoDB" id="5427212at2759"/>
<dbReference type="VEuPathDB" id="FungiDB:CHGG_00076"/>
<dbReference type="InParanoid" id="Q2HI78"/>
<name>Q2HI78_CHAGB</name>
<proteinExistence type="predicted"/>
<dbReference type="InterPro" id="IPR046496">
    <property type="entry name" value="DUF6589"/>
</dbReference>
<evidence type="ECO:0000313" key="4">
    <source>
        <dbReference type="Proteomes" id="UP000001056"/>
    </source>
</evidence>
<feature type="compositionally biased region" description="Low complexity" evidence="1">
    <location>
        <begin position="18"/>
        <end position="48"/>
    </location>
</feature>
<dbReference type="GeneID" id="4388282"/>
<dbReference type="HOGENOM" id="CLU_332600_0_0_1"/>